<evidence type="ECO:0000313" key="3">
    <source>
        <dbReference type="Proteomes" id="UP001597641"/>
    </source>
</evidence>
<keyword evidence="3" id="KW-1185">Reference proteome</keyword>
<protein>
    <submittedName>
        <fullName evidence="2">Uncharacterized protein</fullName>
    </submittedName>
</protein>
<dbReference type="Proteomes" id="UP001597641">
    <property type="component" value="Unassembled WGS sequence"/>
</dbReference>
<sequence length="117" mass="12496">MIKRGASFLKKLSVLLAVLLCSVLTVALPVITHATPAKAATQSVGMDKEDVSLALSAGEVSSGDAEAILQLDKALLGQLFRTLLQQVYPKYFISPAVPAFYAFSKEDHLHTILTKGP</sequence>
<reference evidence="3" key="1">
    <citation type="journal article" date="2019" name="Int. J. Syst. Evol. Microbiol.">
        <title>The Global Catalogue of Microorganisms (GCM) 10K type strain sequencing project: providing services to taxonomists for standard genome sequencing and annotation.</title>
        <authorList>
            <consortium name="The Broad Institute Genomics Platform"/>
            <consortium name="The Broad Institute Genome Sequencing Center for Infectious Disease"/>
            <person name="Wu L."/>
            <person name="Ma J."/>
        </authorList>
    </citation>
    <scope>NUCLEOTIDE SEQUENCE [LARGE SCALE GENOMIC DNA]</scope>
    <source>
        <strain evidence="3">KCTC 23984</strain>
    </source>
</reference>
<evidence type="ECO:0000313" key="2">
    <source>
        <dbReference type="EMBL" id="MFD3003210.1"/>
    </source>
</evidence>
<gene>
    <name evidence="2" type="ORF">ACFS7Z_22805</name>
</gene>
<accession>A0ABW6BZG4</accession>
<name>A0ABW6BZG4_9BACT</name>
<feature type="chain" id="PRO_5046676771" evidence="1">
    <location>
        <begin position="28"/>
        <end position="117"/>
    </location>
</feature>
<comment type="caution">
    <text evidence="2">The sequence shown here is derived from an EMBL/GenBank/DDBJ whole genome shotgun (WGS) entry which is preliminary data.</text>
</comment>
<proteinExistence type="predicted"/>
<keyword evidence="1" id="KW-0732">Signal</keyword>
<organism evidence="2 3">
    <name type="scientific">Pontibacter toksunensis</name>
    <dbReference type="NCBI Taxonomy" id="1332631"/>
    <lineage>
        <taxon>Bacteria</taxon>
        <taxon>Pseudomonadati</taxon>
        <taxon>Bacteroidota</taxon>
        <taxon>Cytophagia</taxon>
        <taxon>Cytophagales</taxon>
        <taxon>Hymenobacteraceae</taxon>
        <taxon>Pontibacter</taxon>
    </lineage>
</organism>
<dbReference type="RefSeq" id="WP_377490131.1">
    <property type="nucleotide sequence ID" value="NZ_JBHUOX010000025.1"/>
</dbReference>
<feature type="signal peptide" evidence="1">
    <location>
        <begin position="1"/>
        <end position="27"/>
    </location>
</feature>
<dbReference type="EMBL" id="JBHUOX010000025">
    <property type="protein sequence ID" value="MFD3003210.1"/>
    <property type="molecule type" value="Genomic_DNA"/>
</dbReference>
<evidence type="ECO:0000256" key="1">
    <source>
        <dbReference type="SAM" id="SignalP"/>
    </source>
</evidence>